<dbReference type="InterPro" id="IPR050902">
    <property type="entry name" value="ABC_Transporter_SBP"/>
</dbReference>
<dbReference type="PANTHER" id="PTHR30535">
    <property type="entry name" value="VITAMIN B12-BINDING PROTEIN"/>
    <property type="match status" value="1"/>
</dbReference>
<name>A0A4Y7RNI8_9FIRM</name>
<comment type="similarity">
    <text evidence="1">Belongs to the bacterial solute-binding protein 8 family.</text>
</comment>
<proteinExistence type="inferred from homology"/>
<gene>
    <name evidence="3" type="ORF">Pmgp_02413</name>
</gene>
<dbReference type="InterPro" id="IPR002491">
    <property type="entry name" value="ABC_transptr_periplasmic_BD"/>
</dbReference>
<dbReference type="PANTHER" id="PTHR30535:SF34">
    <property type="entry name" value="MOLYBDATE-BINDING PROTEIN MOLA"/>
    <property type="match status" value="1"/>
</dbReference>
<dbReference type="RefSeq" id="WP_134214235.1">
    <property type="nucleotide sequence ID" value="NZ_QFFZ01000027.1"/>
</dbReference>
<dbReference type="SUPFAM" id="SSF53807">
    <property type="entry name" value="Helical backbone' metal receptor"/>
    <property type="match status" value="1"/>
</dbReference>
<accession>A0A4Y7RNI8</accession>
<organism evidence="3 4">
    <name type="scientific">Pelotomaculum propionicicum</name>
    <dbReference type="NCBI Taxonomy" id="258475"/>
    <lineage>
        <taxon>Bacteria</taxon>
        <taxon>Bacillati</taxon>
        <taxon>Bacillota</taxon>
        <taxon>Clostridia</taxon>
        <taxon>Eubacteriales</taxon>
        <taxon>Desulfotomaculaceae</taxon>
        <taxon>Pelotomaculum</taxon>
    </lineage>
</organism>
<dbReference type="EMBL" id="QFFZ01000027">
    <property type="protein sequence ID" value="TEB10401.1"/>
    <property type="molecule type" value="Genomic_DNA"/>
</dbReference>
<reference evidence="3 4" key="1">
    <citation type="journal article" date="2018" name="Environ. Microbiol.">
        <title>Novel energy conservation strategies and behaviour of Pelotomaculum schinkii driving syntrophic propionate catabolism.</title>
        <authorList>
            <person name="Hidalgo-Ahumada C.A.P."/>
            <person name="Nobu M.K."/>
            <person name="Narihiro T."/>
            <person name="Tamaki H."/>
            <person name="Liu W.T."/>
            <person name="Kamagata Y."/>
            <person name="Stams A.J.M."/>
            <person name="Imachi H."/>
            <person name="Sousa D.Z."/>
        </authorList>
    </citation>
    <scope>NUCLEOTIDE SEQUENCE [LARGE SCALE GENOMIC DNA]</scope>
    <source>
        <strain evidence="3 4">MGP</strain>
    </source>
</reference>
<dbReference type="AlphaFoldDB" id="A0A4Y7RNI8"/>
<dbReference type="CDD" id="cd01141">
    <property type="entry name" value="TroA_d"/>
    <property type="match status" value="1"/>
</dbReference>
<evidence type="ECO:0000313" key="3">
    <source>
        <dbReference type="EMBL" id="TEB10401.1"/>
    </source>
</evidence>
<evidence type="ECO:0000259" key="2">
    <source>
        <dbReference type="PROSITE" id="PS50983"/>
    </source>
</evidence>
<dbReference type="Proteomes" id="UP000297597">
    <property type="component" value="Unassembled WGS sequence"/>
</dbReference>
<evidence type="ECO:0000313" key="4">
    <source>
        <dbReference type="Proteomes" id="UP000297597"/>
    </source>
</evidence>
<dbReference type="PROSITE" id="PS51257">
    <property type="entry name" value="PROKAR_LIPOPROTEIN"/>
    <property type="match status" value="1"/>
</dbReference>
<evidence type="ECO:0000256" key="1">
    <source>
        <dbReference type="ARBA" id="ARBA00008814"/>
    </source>
</evidence>
<keyword evidence="4" id="KW-1185">Reference proteome</keyword>
<comment type="caution">
    <text evidence="3">The sequence shown here is derived from an EMBL/GenBank/DDBJ whole genome shotgun (WGS) entry which is preliminary data.</text>
</comment>
<sequence>MFESLKKIFLIFTLFLSLVLLAGCNKGKTVSETGAVSLKYATGFKIENLAGDCKKITDGEKRALLLVPQGEKAPAGYENLPVINTPIKRVVLTSTTQASLLRPLDELGSIIGVKTEIEGWYMDQIKAGMGNGIIQLVGSGMGPLDYDKIVALKPDLVFISTGGTTDAQTLQKLEELKIPVSVDNCWLENDPLGRLEWIKFFASFYNKEQQASDYFDNSEKNIESITSIVAKEEARPKVTWGLIYQGKAYVAGIDSYVAKMIAMAGGDYLFKDIKGTGSSAITVEEYYTKSKEADIYMDDTMINLGHNTIANITGQSDVLADLPAVMKGKVWGFQPWYWQSLDKTDEVIEDLAAIFHPDLFTGYQLKQFTKLPPA</sequence>
<protein>
    <recommendedName>
        <fullName evidence="2">Fe/B12 periplasmic-binding domain-containing protein</fullName>
    </recommendedName>
</protein>
<dbReference type="OrthoDB" id="9812528at2"/>
<dbReference type="PROSITE" id="PS50983">
    <property type="entry name" value="FE_B12_PBP"/>
    <property type="match status" value="1"/>
</dbReference>
<dbReference type="Pfam" id="PF01497">
    <property type="entry name" value="Peripla_BP_2"/>
    <property type="match status" value="1"/>
</dbReference>
<feature type="domain" description="Fe/B12 periplasmic-binding" evidence="2">
    <location>
        <begin position="89"/>
        <end position="359"/>
    </location>
</feature>
<dbReference type="Gene3D" id="3.40.50.1980">
    <property type="entry name" value="Nitrogenase molybdenum iron protein domain"/>
    <property type="match status" value="2"/>
</dbReference>